<dbReference type="SMART" id="SM00702">
    <property type="entry name" value="P4Hc"/>
    <property type="match status" value="1"/>
</dbReference>
<dbReference type="EMBL" id="JBHSNQ010000190">
    <property type="protein sequence ID" value="MFC5543111.1"/>
    <property type="molecule type" value="Genomic_DNA"/>
</dbReference>
<feature type="domain" description="Fe2OG dioxygenase" evidence="7">
    <location>
        <begin position="113"/>
        <end position="216"/>
    </location>
</feature>
<name>A0ABW0RFN4_9BACL</name>
<dbReference type="Gene3D" id="2.60.120.620">
    <property type="entry name" value="q2cbj1_9rhob like domain"/>
    <property type="match status" value="1"/>
</dbReference>
<keyword evidence="5" id="KW-0560">Oxidoreductase</keyword>
<sequence>MSLTILGAEYSLKEQNLFNFSGNKIYVEDREIDVLVKYEQPLVVVLGSVLDDEECDKLIELSKDRLQRSKIGADKIVSDIRTSSGAFLADVNDDMVRRIEKRVASIVGIPVEHAEGLHILNYKPGQEYKEHFDYFAATSRAASNNRICTFVLYLSDVEDGGETYFPKLGLKVYPKKGMAVYFEYFYNDQTLNELTLHAGLPVVTGEKWIATLWFRRKKCI</sequence>
<dbReference type="RefSeq" id="WP_390310530.1">
    <property type="nucleotide sequence ID" value="NZ_JBHSNQ010000190.1"/>
</dbReference>
<evidence type="ECO:0000256" key="2">
    <source>
        <dbReference type="ARBA" id="ARBA00022723"/>
    </source>
</evidence>
<keyword evidence="6" id="KW-0408">Iron</keyword>
<dbReference type="Proteomes" id="UP001595978">
    <property type="component" value="Unassembled WGS sequence"/>
</dbReference>
<evidence type="ECO:0000256" key="6">
    <source>
        <dbReference type="ARBA" id="ARBA00023004"/>
    </source>
</evidence>
<proteinExistence type="predicted"/>
<keyword evidence="4" id="KW-0223">Dioxygenase</keyword>
<dbReference type="PROSITE" id="PS51471">
    <property type="entry name" value="FE2OG_OXY"/>
    <property type="match status" value="1"/>
</dbReference>
<dbReference type="InterPro" id="IPR006620">
    <property type="entry name" value="Pro_4_hyd_alph"/>
</dbReference>
<gene>
    <name evidence="8" type="ORF">ACFPOH_15490</name>
</gene>
<protein>
    <submittedName>
        <fullName evidence="8">2OG-Fe(II) oxygenase</fullName>
    </submittedName>
</protein>
<comment type="caution">
    <text evidence="8">The sequence shown here is derived from an EMBL/GenBank/DDBJ whole genome shotgun (WGS) entry which is preliminary data.</text>
</comment>
<evidence type="ECO:0000313" key="9">
    <source>
        <dbReference type="Proteomes" id="UP001595978"/>
    </source>
</evidence>
<dbReference type="InterPro" id="IPR045054">
    <property type="entry name" value="P4HA-like"/>
</dbReference>
<dbReference type="PANTHER" id="PTHR10869:SF246">
    <property type="entry name" value="TRANSMEMBRANE PROLYL 4-HYDROXYLASE"/>
    <property type="match status" value="1"/>
</dbReference>
<dbReference type="PANTHER" id="PTHR10869">
    <property type="entry name" value="PROLYL 4-HYDROXYLASE ALPHA SUBUNIT"/>
    <property type="match status" value="1"/>
</dbReference>
<evidence type="ECO:0000259" key="7">
    <source>
        <dbReference type="PROSITE" id="PS51471"/>
    </source>
</evidence>
<evidence type="ECO:0000256" key="5">
    <source>
        <dbReference type="ARBA" id="ARBA00023002"/>
    </source>
</evidence>
<dbReference type="InterPro" id="IPR005123">
    <property type="entry name" value="Oxoglu/Fe-dep_dioxygenase_dom"/>
</dbReference>
<comment type="cofactor">
    <cofactor evidence="1">
        <name>L-ascorbate</name>
        <dbReference type="ChEBI" id="CHEBI:38290"/>
    </cofactor>
</comment>
<keyword evidence="9" id="KW-1185">Reference proteome</keyword>
<dbReference type="InterPro" id="IPR044862">
    <property type="entry name" value="Pro_4_hyd_alph_FE2OG_OXY"/>
</dbReference>
<accession>A0ABW0RFN4</accession>
<keyword evidence="3" id="KW-0847">Vitamin C</keyword>
<evidence type="ECO:0000256" key="3">
    <source>
        <dbReference type="ARBA" id="ARBA00022896"/>
    </source>
</evidence>
<reference evidence="9" key="1">
    <citation type="journal article" date="2019" name="Int. J. Syst. Evol. Microbiol.">
        <title>The Global Catalogue of Microorganisms (GCM) 10K type strain sequencing project: providing services to taxonomists for standard genome sequencing and annotation.</title>
        <authorList>
            <consortium name="The Broad Institute Genomics Platform"/>
            <consortium name="The Broad Institute Genome Sequencing Center for Infectious Disease"/>
            <person name="Wu L."/>
            <person name="Ma J."/>
        </authorList>
    </citation>
    <scope>NUCLEOTIDE SEQUENCE [LARGE SCALE GENOMIC DNA]</scope>
    <source>
        <strain evidence="9">CCUG 56331</strain>
    </source>
</reference>
<evidence type="ECO:0000256" key="4">
    <source>
        <dbReference type="ARBA" id="ARBA00022964"/>
    </source>
</evidence>
<keyword evidence="2" id="KW-0479">Metal-binding</keyword>
<evidence type="ECO:0000256" key="1">
    <source>
        <dbReference type="ARBA" id="ARBA00001961"/>
    </source>
</evidence>
<organism evidence="8 9">
    <name type="scientific">Ureibacillus suwonensis</name>
    <dbReference type="NCBI Taxonomy" id="313007"/>
    <lineage>
        <taxon>Bacteria</taxon>
        <taxon>Bacillati</taxon>
        <taxon>Bacillota</taxon>
        <taxon>Bacilli</taxon>
        <taxon>Bacillales</taxon>
        <taxon>Caryophanaceae</taxon>
        <taxon>Ureibacillus</taxon>
    </lineage>
</organism>
<evidence type="ECO:0000313" key="8">
    <source>
        <dbReference type="EMBL" id="MFC5543111.1"/>
    </source>
</evidence>
<dbReference type="Pfam" id="PF13640">
    <property type="entry name" value="2OG-FeII_Oxy_3"/>
    <property type="match status" value="1"/>
</dbReference>